<name>A0A2P6PGZ5_ROSCH</name>
<feature type="region of interest" description="Disordered" evidence="1">
    <location>
        <begin position="1"/>
        <end position="31"/>
    </location>
</feature>
<dbReference type="InterPro" id="IPR039781">
    <property type="entry name" value="Rad21/Rec8-like"/>
</dbReference>
<organism evidence="3 4">
    <name type="scientific">Rosa chinensis</name>
    <name type="common">China rose</name>
    <dbReference type="NCBI Taxonomy" id="74649"/>
    <lineage>
        <taxon>Eukaryota</taxon>
        <taxon>Viridiplantae</taxon>
        <taxon>Streptophyta</taxon>
        <taxon>Embryophyta</taxon>
        <taxon>Tracheophyta</taxon>
        <taxon>Spermatophyta</taxon>
        <taxon>Magnoliopsida</taxon>
        <taxon>eudicotyledons</taxon>
        <taxon>Gunneridae</taxon>
        <taxon>Pentapetalae</taxon>
        <taxon>rosids</taxon>
        <taxon>fabids</taxon>
        <taxon>Rosales</taxon>
        <taxon>Rosaceae</taxon>
        <taxon>Rosoideae</taxon>
        <taxon>Rosoideae incertae sedis</taxon>
        <taxon>Rosa</taxon>
    </lineage>
</organism>
<dbReference type="SUPFAM" id="SSF46785">
    <property type="entry name" value="Winged helix' DNA-binding domain"/>
    <property type="match status" value="1"/>
</dbReference>
<dbReference type="PANTHER" id="PTHR12585:SF64">
    <property type="entry name" value="SISTER CHROMATID COHESION 1 PROTEIN 1"/>
    <property type="match status" value="1"/>
</dbReference>
<dbReference type="STRING" id="74649.A0A2P6PGZ5"/>
<dbReference type="Pfam" id="PF04824">
    <property type="entry name" value="Rad21_Rec8"/>
    <property type="match status" value="1"/>
</dbReference>
<evidence type="ECO:0000256" key="1">
    <source>
        <dbReference type="SAM" id="MobiDB-lite"/>
    </source>
</evidence>
<protein>
    <submittedName>
        <fullName evidence="3">Putative rad21/Rec8-like protein</fullName>
    </submittedName>
</protein>
<dbReference type="AlphaFoldDB" id="A0A2P6PGZ5"/>
<dbReference type="Gramene" id="PRQ21187">
    <property type="protein sequence ID" value="PRQ21187"/>
    <property type="gene ID" value="RchiOBHm_Chr7g0236431"/>
</dbReference>
<dbReference type="Gene3D" id="1.10.10.580">
    <property type="entry name" value="Structural maintenance of chromosome 1. Chain E"/>
    <property type="match status" value="1"/>
</dbReference>
<evidence type="ECO:0000259" key="2">
    <source>
        <dbReference type="Pfam" id="PF04824"/>
    </source>
</evidence>
<feature type="domain" description="Rad21/Rec8-like protein C-terminal eukaryotic" evidence="2">
    <location>
        <begin position="136"/>
        <end position="188"/>
    </location>
</feature>
<gene>
    <name evidence="3" type="ORF">RchiOBHm_Chr7g0236431</name>
</gene>
<evidence type="ECO:0000313" key="4">
    <source>
        <dbReference type="Proteomes" id="UP000238479"/>
    </source>
</evidence>
<evidence type="ECO:0000313" key="3">
    <source>
        <dbReference type="EMBL" id="PRQ21187.1"/>
    </source>
</evidence>
<dbReference type="InterPro" id="IPR023093">
    <property type="entry name" value="ScpA-like_C"/>
</dbReference>
<accession>A0A2P6PGZ5</accession>
<dbReference type="InterPro" id="IPR006909">
    <property type="entry name" value="Rad21/Rec8_C_eu"/>
</dbReference>
<comment type="caution">
    <text evidence="3">The sequence shown here is derived from an EMBL/GenBank/DDBJ whole genome shotgun (WGS) entry which is preliminary data.</text>
</comment>
<dbReference type="Proteomes" id="UP000238479">
    <property type="component" value="Chromosome 7"/>
</dbReference>
<sequence>MQDVQENAQQRQRPIRRRKRKTPASVMDNDQTIHPGHVYQSWVQDTSDIVSRRRRNQKPKNIMSTMKIGKLMEQPASVLMGYLEMAQHLSKTQQPIINQPLEKVTDAIRMYACLARLLDCLVNKELKSHFEIPGGPQVESLNDLTAGMNRRGAALLFYQTCVLATRDFVKVKQNAPYEDILMTRGPKM</sequence>
<dbReference type="GO" id="GO:0051754">
    <property type="term" value="P:meiotic sister chromatid cohesion, centromeric"/>
    <property type="evidence" value="ECO:0007669"/>
    <property type="project" value="TreeGrafter"/>
</dbReference>
<dbReference type="EMBL" id="PDCK01000045">
    <property type="protein sequence ID" value="PRQ21187.1"/>
    <property type="molecule type" value="Genomic_DNA"/>
</dbReference>
<dbReference type="CDD" id="cd21793">
    <property type="entry name" value="Rad21_Rec8_M_AtSYN1-like"/>
    <property type="match status" value="1"/>
</dbReference>
<feature type="compositionally biased region" description="Basic residues" evidence="1">
    <location>
        <begin position="13"/>
        <end position="22"/>
    </location>
</feature>
<proteinExistence type="predicted"/>
<dbReference type="PANTHER" id="PTHR12585">
    <property type="entry name" value="SCC1 / RAD21 FAMILY MEMBER"/>
    <property type="match status" value="1"/>
</dbReference>
<reference evidence="3 4" key="1">
    <citation type="journal article" date="2018" name="Nat. Genet.">
        <title>The Rosa genome provides new insights in the design of modern roses.</title>
        <authorList>
            <person name="Bendahmane M."/>
        </authorList>
    </citation>
    <scope>NUCLEOTIDE SEQUENCE [LARGE SCALE GENOMIC DNA]</scope>
    <source>
        <strain evidence="4">cv. Old Blush</strain>
    </source>
</reference>
<dbReference type="GO" id="GO:0003682">
    <property type="term" value="F:chromatin binding"/>
    <property type="evidence" value="ECO:0007669"/>
    <property type="project" value="TreeGrafter"/>
</dbReference>
<dbReference type="GO" id="GO:0008278">
    <property type="term" value="C:cohesin complex"/>
    <property type="evidence" value="ECO:0007669"/>
    <property type="project" value="InterPro"/>
</dbReference>
<dbReference type="InterPro" id="IPR036390">
    <property type="entry name" value="WH_DNA-bd_sf"/>
</dbReference>
<keyword evidence="4" id="KW-1185">Reference proteome</keyword>